<dbReference type="InterPro" id="IPR003594">
    <property type="entry name" value="HATPase_dom"/>
</dbReference>
<keyword evidence="6" id="KW-0808">Transferase</keyword>
<keyword evidence="16" id="KW-0175">Coiled coil</keyword>
<evidence type="ECO:0000259" key="19">
    <source>
        <dbReference type="PROSITE" id="PS50110"/>
    </source>
</evidence>
<accession>A0ABV7DXF8</accession>
<feature type="transmembrane region" description="Helical" evidence="17">
    <location>
        <begin position="344"/>
        <end position="364"/>
    </location>
</feature>
<evidence type="ECO:0000259" key="20">
    <source>
        <dbReference type="PROSITE" id="PS50885"/>
    </source>
</evidence>
<comment type="caution">
    <text evidence="22">The sequence shown here is derived from an EMBL/GenBank/DDBJ whole genome shotgun (WGS) entry which is preliminary data.</text>
</comment>
<comment type="subcellular location">
    <subcellularLocation>
        <location evidence="2">Cell membrane</location>
        <topology evidence="2">Multi-pass membrane protein</topology>
    </subcellularLocation>
</comment>
<evidence type="ECO:0000256" key="6">
    <source>
        <dbReference type="ARBA" id="ARBA00022679"/>
    </source>
</evidence>
<feature type="domain" description="HPt" evidence="21">
    <location>
        <begin position="849"/>
        <end position="942"/>
    </location>
</feature>
<evidence type="ECO:0000256" key="13">
    <source>
        <dbReference type="ARBA" id="ARBA00023136"/>
    </source>
</evidence>
<dbReference type="InterPro" id="IPR003661">
    <property type="entry name" value="HisK_dim/P_dom"/>
</dbReference>
<dbReference type="InterPro" id="IPR005467">
    <property type="entry name" value="His_kinase_dom"/>
</dbReference>
<evidence type="ECO:0000313" key="23">
    <source>
        <dbReference type="Proteomes" id="UP001595445"/>
    </source>
</evidence>
<protein>
    <recommendedName>
        <fullName evidence="3">histidine kinase</fullName>
        <ecNumber evidence="3">2.7.13.3</ecNumber>
    </recommendedName>
</protein>
<reference evidence="23" key="1">
    <citation type="journal article" date="2019" name="Int. J. Syst. Evol. Microbiol.">
        <title>The Global Catalogue of Microorganisms (GCM) 10K type strain sequencing project: providing services to taxonomists for standard genome sequencing and annotation.</title>
        <authorList>
            <consortium name="The Broad Institute Genomics Platform"/>
            <consortium name="The Broad Institute Genome Sequencing Center for Infectious Disease"/>
            <person name="Wu L."/>
            <person name="Ma J."/>
        </authorList>
    </citation>
    <scope>NUCLEOTIDE SEQUENCE [LARGE SCALE GENOMIC DNA]</scope>
    <source>
        <strain evidence="23">KCTC 62102</strain>
    </source>
</reference>
<keyword evidence="9" id="KW-0418">Kinase</keyword>
<dbReference type="Gene3D" id="1.20.58.920">
    <property type="match status" value="1"/>
</dbReference>
<organism evidence="22 23">
    <name type="scientific">Tabrizicola soli</name>
    <dbReference type="NCBI Taxonomy" id="2185115"/>
    <lineage>
        <taxon>Bacteria</taxon>
        <taxon>Pseudomonadati</taxon>
        <taxon>Pseudomonadota</taxon>
        <taxon>Alphaproteobacteria</taxon>
        <taxon>Rhodobacterales</taxon>
        <taxon>Paracoccaceae</taxon>
        <taxon>Tabrizicola</taxon>
    </lineage>
</organism>
<dbReference type="Gene3D" id="3.30.565.10">
    <property type="entry name" value="Histidine kinase-like ATPase, C-terminal domain"/>
    <property type="match status" value="1"/>
</dbReference>
<dbReference type="Pfam" id="PF00072">
    <property type="entry name" value="Response_reg"/>
    <property type="match status" value="1"/>
</dbReference>
<name>A0ABV7DXF8_9RHOB</name>
<dbReference type="PRINTS" id="PR00344">
    <property type="entry name" value="BCTRLSENSOR"/>
</dbReference>
<dbReference type="PIRSF" id="PIRSF036437">
    <property type="entry name" value="HK_TorS"/>
    <property type="match status" value="1"/>
</dbReference>
<dbReference type="InterPro" id="IPR036641">
    <property type="entry name" value="HPT_dom_sf"/>
</dbReference>
<dbReference type="PROSITE" id="PS50109">
    <property type="entry name" value="HIS_KIN"/>
    <property type="match status" value="1"/>
</dbReference>
<dbReference type="Proteomes" id="UP001595445">
    <property type="component" value="Unassembled WGS sequence"/>
</dbReference>
<dbReference type="Gene3D" id="1.10.287.130">
    <property type="match status" value="1"/>
</dbReference>
<evidence type="ECO:0000256" key="8">
    <source>
        <dbReference type="ARBA" id="ARBA00022741"/>
    </source>
</evidence>
<keyword evidence="8" id="KW-0547">Nucleotide-binding</keyword>
<dbReference type="CDD" id="cd16172">
    <property type="entry name" value="TorS_sensor_domain"/>
    <property type="match status" value="1"/>
</dbReference>
<evidence type="ECO:0000256" key="12">
    <source>
        <dbReference type="ARBA" id="ARBA00023012"/>
    </source>
</evidence>
<dbReference type="InterPro" id="IPR008207">
    <property type="entry name" value="Sig_transdc_His_kin_Hpt_dom"/>
</dbReference>
<keyword evidence="12" id="KW-0902">Two-component regulatory system</keyword>
<evidence type="ECO:0000256" key="9">
    <source>
        <dbReference type="ARBA" id="ARBA00022777"/>
    </source>
</evidence>
<dbReference type="SUPFAM" id="SSF52172">
    <property type="entry name" value="CheY-like"/>
    <property type="match status" value="1"/>
</dbReference>
<dbReference type="SMART" id="SM00448">
    <property type="entry name" value="REC"/>
    <property type="match status" value="1"/>
</dbReference>
<evidence type="ECO:0000256" key="2">
    <source>
        <dbReference type="ARBA" id="ARBA00004651"/>
    </source>
</evidence>
<dbReference type="PANTHER" id="PTHR45339">
    <property type="entry name" value="HYBRID SIGNAL TRANSDUCTION HISTIDINE KINASE J"/>
    <property type="match status" value="1"/>
</dbReference>
<comment type="catalytic activity">
    <reaction evidence="1">
        <text>ATP + protein L-histidine = ADP + protein N-phospho-L-histidine.</text>
        <dbReference type="EC" id="2.7.13.3"/>
    </reaction>
</comment>
<dbReference type="GO" id="GO:0005524">
    <property type="term" value="F:ATP binding"/>
    <property type="evidence" value="ECO:0007669"/>
    <property type="project" value="UniProtKB-KW"/>
</dbReference>
<keyword evidence="23" id="KW-1185">Reference proteome</keyword>
<evidence type="ECO:0000259" key="18">
    <source>
        <dbReference type="PROSITE" id="PS50109"/>
    </source>
</evidence>
<dbReference type="Gene3D" id="6.10.340.10">
    <property type="match status" value="1"/>
</dbReference>
<dbReference type="SMART" id="SM00304">
    <property type="entry name" value="HAMP"/>
    <property type="match status" value="1"/>
</dbReference>
<keyword evidence="10 22" id="KW-0067">ATP-binding</keyword>
<dbReference type="Pfam" id="PF02518">
    <property type="entry name" value="HATPase_c"/>
    <property type="match status" value="1"/>
</dbReference>
<dbReference type="SMART" id="SM00388">
    <property type="entry name" value="HisKA"/>
    <property type="match status" value="1"/>
</dbReference>
<evidence type="ECO:0000256" key="16">
    <source>
        <dbReference type="SAM" id="Coils"/>
    </source>
</evidence>
<evidence type="ECO:0000256" key="7">
    <source>
        <dbReference type="ARBA" id="ARBA00022692"/>
    </source>
</evidence>
<feature type="domain" description="HAMP" evidence="20">
    <location>
        <begin position="366"/>
        <end position="418"/>
    </location>
</feature>
<keyword evidence="5 15" id="KW-0597">Phosphoprotein</keyword>
<dbReference type="EMBL" id="JBHRSM010000024">
    <property type="protein sequence ID" value="MFC3087102.1"/>
    <property type="molecule type" value="Genomic_DNA"/>
</dbReference>
<feature type="modified residue" description="4-aspartylphosphate" evidence="15">
    <location>
        <position position="765"/>
    </location>
</feature>
<dbReference type="CDD" id="cd00082">
    <property type="entry name" value="HisKA"/>
    <property type="match status" value="1"/>
</dbReference>
<dbReference type="InterPro" id="IPR003660">
    <property type="entry name" value="HAMP_dom"/>
</dbReference>
<proteinExistence type="predicted"/>
<evidence type="ECO:0000256" key="3">
    <source>
        <dbReference type="ARBA" id="ARBA00012438"/>
    </source>
</evidence>
<dbReference type="InterPro" id="IPR036097">
    <property type="entry name" value="HisK_dim/P_sf"/>
</dbReference>
<dbReference type="PANTHER" id="PTHR45339:SF1">
    <property type="entry name" value="HYBRID SIGNAL TRANSDUCTION HISTIDINE KINASE J"/>
    <property type="match status" value="1"/>
</dbReference>
<evidence type="ECO:0000256" key="11">
    <source>
        <dbReference type="ARBA" id="ARBA00022989"/>
    </source>
</evidence>
<dbReference type="InterPro" id="IPR001789">
    <property type="entry name" value="Sig_transdc_resp-reg_receiver"/>
</dbReference>
<dbReference type="RefSeq" id="WP_197643022.1">
    <property type="nucleotide sequence ID" value="NZ_JAEACP010000007.1"/>
</dbReference>
<keyword evidence="13 17" id="KW-0472">Membrane</keyword>
<dbReference type="EC" id="2.7.13.3" evidence="3"/>
<evidence type="ECO:0000256" key="1">
    <source>
        <dbReference type="ARBA" id="ARBA00000085"/>
    </source>
</evidence>
<dbReference type="SUPFAM" id="SSF47226">
    <property type="entry name" value="Histidine-containing phosphotransfer domain, HPT domain"/>
    <property type="match status" value="1"/>
</dbReference>
<dbReference type="CDD" id="cd17546">
    <property type="entry name" value="REC_hyHK_CKI1_RcsC-like"/>
    <property type="match status" value="1"/>
</dbReference>
<keyword evidence="11 17" id="KW-1133">Transmembrane helix</keyword>
<dbReference type="Pfam" id="PF21689">
    <property type="entry name" value="TorS_sensor_domain"/>
    <property type="match status" value="1"/>
</dbReference>
<dbReference type="PROSITE" id="PS50885">
    <property type="entry name" value="HAMP"/>
    <property type="match status" value="1"/>
</dbReference>
<keyword evidence="4" id="KW-1003">Cell membrane</keyword>
<evidence type="ECO:0000259" key="21">
    <source>
        <dbReference type="PROSITE" id="PS50894"/>
    </source>
</evidence>
<dbReference type="InterPro" id="IPR036890">
    <property type="entry name" value="HATPase_C_sf"/>
</dbReference>
<evidence type="ECO:0000256" key="17">
    <source>
        <dbReference type="SAM" id="Phobius"/>
    </source>
</evidence>
<dbReference type="Gene3D" id="1.20.120.160">
    <property type="entry name" value="HPT domain"/>
    <property type="match status" value="1"/>
</dbReference>
<feature type="domain" description="Histidine kinase" evidence="18">
    <location>
        <begin position="475"/>
        <end position="697"/>
    </location>
</feature>
<dbReference type="Gene3D" id="3.40.50.2300">
    <property type="match status" value="1"/>
</dbReference>
<evidence type="ECO:0000256" key="15">
    <source>
        <dbReference type="PROSITE-ProRule" id="PRU00169"/>
    </source>
</evidence>
<dbReference type="PROSITE" id="PS50110">
    <property type="entry name" value="RESPONSE_REGULATORY"/>
    <property type="match status" value="1"/>
</dbReference>
<dbReference type="SUPFAM" id="SSF55874">
    <property type="entry name" value="ATPase domain of HSP90 chaperone/DNA topoisomerase II/histidine kinase"/>
    <property type="match status" value="1"/>
</dbReference>
<keyword evidence="7 17" id="KW-0812">Transmembrane</keyword>
<dbReference type="Pfam" id="PF01627">
    <property type="entry name" value="Hpt"/>
    <property type="match status" value="1"/>
</dbReference>
<dbReference type="SMART" id="SM00387">
    <property type="entry name" value="HATPase_c"/>
    <property type="match status" value="1"/>
</dbReference>
<sequence>MRKFGYKSSLGGRLLLAIVLIAGFPAATGVMGWLELRDVAENQSRVVTEAIPAISEVRGVAEETSRVVAMAPELAAVTDEAQRSARSAYLYDQASALRARLLRQDGMPDEAMARALAAEAELRQSILGIDALVRRRIRLIAERDAQLKAGLTAAAELTEIADTLVANAEMGASAVISSLYDMEDGQPGDRLRTLDKLIEVDLFQMGLMFELRSHASELGLLLSRIAGVQGQAELRALRSELDARVRVISRRLSSVQDPRRAERVRSLLRVVGSAPAAPPETASLFETEARVLEVTDSILRAETRLRSAALALELAASDLADRIEANAVAAGRSAEQAISATQRFYAFSVLLALVISSGVLWFYVRDNLIRRLDNLSARMSDLAQGSPGEEIHPSGGDEIGQMEGAVEIFRRQAIANRELGAERERHLTELRRHRSELQGLVDERTEALRGEVAAHDAARNRAEAADRAKSEFLAMMSHEIRTPMNGVLGMLRNLPRDGLTAEQGARLDAALASGKGLMGLLNGILDYSKLEQGQMALEAEVFDLPKALADIALLMAPMAEEKGLRLLTALPAAPLPALQGDMGKLRQILFNLVSNAVKFTERGEVRLAVALDGPVDADPLQLRFTVSDTGRGIAPAALERIFAAFQQEDPQTARTHGGTGLGLTISRRLAGLMGGALSVESQPGRGATFTLHLPFARGAALPALPEGPVPDLSPLSVLVVEDHPVNQEVALGFLKSLGHRAVLAGTGEAALELAGQGGFDAVLMDVNLPGISGIEATRRLRGLPGRMAWVPVIGVSAHAQPGDLAACRAAGMDEVVAKPLTPEALAHALHRLCGADAAPAVRETLSDLGPAQTAALLRLMLDHLAPEARAIATALRAGDPQEVERRAHRLKGAVGNFALPQLAGILATLSRRDAAPDPALSAILLDAAAAAERELRRALQALEDQLRLRTAAQ</sequence>
<dbReference type="InterPro" id="IPR011006">
    <property type="entry name" value="CheY-like_superfamily"/>
</dbReference>
<dbReference type="CDD" id="cd16922">
    <property type="entry name" value="HATPase_EvgS-ArcB-TorS-like"/>
    <property type="match status" value="1"/>
</dbReference>
<dbReference type="InterPro" id="IPR004358">
    <property type="entry name" value="Sig_transdc_His_kin-like_C"/>
</dbReference>
<dbReference type="InterPro" id="IPR038188">
    <property type="entry name" value="TorS_sensor_sf"/>
</dbReference>
<feature type="domain" description="Response regulatory" evidence="19">
    <location>
        <begin position="716"/>
        <end position="833"/>
    </location>
</feature>
<evidence type="ECO:0000313" key="22">
    <source>
        <dbReference type="EMBL" id="MFC3087102.1"/>
    </source>
</evidence>
<dbReference type="InterPro" id="IPR037952">
    <property type="entry name" value="Sensor_TorS"/>
</dbReference>
<dbReference type="PROSITE" id="PS50894">
    <property type="entry name" value="HPT"/>
    <property type="match status" value="1"/>
</dbReference>
<dbReference type="Pfam" id="PF00512">
    <property type="entry name" value="HisKA"/>
    <property type="match status" value="1"/>
</dbReference>
<evidence type="ECO:0000256" key="14">
    <source>
        <dbReference type="PROSITE-ProRule" id="PRU00110"/>
    </source>
</evidence>
<gene>
    <name evidence="22" type="ORF">ACFOD6_13705</name>
</gene>
<dbReference type="SUPFAM" id="SSF47384">
    <property type="entry name" value="Homodimeric domain of signal transducing histidine kinase"/>
    <property type="match status" value="1"/>
</dbReference>
<feature type="modified residue" description="Phosphohistidine" evidence="14">
    <location>
        <position position="888"/>
    </location>
</feature>
<dbReference type="InterPro" id="IPR014302">
    <property type="entry name" value="Sig_transdc_His_kinase_TorS"/>
</dbReference>
<evidence type="ECO:0000256" key="10">
    <source>
        <dbReference type="ARBA" id="ARBA00022840"/>
    </source>
</evidence>
<evidence type="ECO:0000256" key="4">
    <source>
        <dbReference type="ARBA" id="ARBA00022475"/>
    </source>
</evidence>
<feature type="coiled-coil region" evidence="16">
    <location>
        <begin position="416"/>
        <end position="443"/>
    </location>
</feature>
<evidence type="ECO:0000256" key="5">
    <source>
        <dbReference type="ARBA" id="ARBA00022553"/>
    </source>
</evidence>